<dbReference type="EMBL" id="QFXE01000005">
    <property type="protein sequence ID" value="RDH87918.1"/>
    <property type="molecule type" value="Genomic_DNA"/>
</dbReference>
<keyword evidence="3 5" id="KW-1133">Transmembrane helix</keyword>
<feature type="transmembrane region" description="Helical" evidence="5">
    <location>
        <begin position="457"/>
        <end position="475"/>
    </location>
</feature>
<keyword evidence="2 5" id="KW-0812">Transmembrane</keyword>
<feature type="transmembrane region" description="Helical" evidence="5">
    <location>
        <begin position="212"/>
        <end position="229"/>
    </location>
</feature>
<protein>
    <recommendedName>
        <fullName evidence="6">O-antigen ligase-related domain-containing protein</fullName>
    </recommendedName>
</protein>
<feature type="transmembrane region" description="Helical" evidence="5">
    <location>
        <begin position="171"/>
        <end position="192"/>
    </location>
</feature>
<feature type="transmembrane region" description="Helical" evidence="5">
    <location>
        <begin position="264"/>
        <end position="280"/>
    </location>
</feature>
<feature type="domain" description="O-antigen ligase-related" evidence="6">
    <location>
        <begin position="255"/>
        <end position="379"/>
    </location>
</feature>
<evidence type="ECO:0000313" key="7">
    <source>
        <dbReference type="EMBL" id="RDH87918.1"/>
    </source>
</evidence>
<dbReference type="PANTHER" id="PTHR37422:SF13">
    <property type="entry name" value="LIPOPOLYSACCHARIDE BIOSYNTHESIS PROTEIN PA4999-RELATED"/>
    <property type="match status" value="1"/>
</dbReference>
<dbReference type="Proteomes" id="UP000254771">
    <property type="component" value="Unassembled WGS sequence"/>
</dbReference>
<dbReference type="GO" id="GO:0016020">
    <property type="term" value="C:membrane"/>
    <property type="evidence" value="ECO:0007669"/>
    <property type="project" value="UniProtKB-SubCell"/>
</dbReference>
<name>A0A370DS52_9GAMM</name>
<feature type="transmembrane region" description="Helical" evidence="5">
    <location>
        <begin position="371"/>
        <end position="391"/>
    </location>
</feature>
<feature type="transmembrane region" description="Helical" evidence="5">
    <location>
        <begin position="140"/>
        <end position="159"/>
    </location>
</feature>
<evidence type="ECO:0000256" key="3">
    <source>
        <dbReference type="ARBA" id="ARBA00022989"/>
    </source>
</evidence>
<accession>A0A370DS52</accession>
<feature type="transmembrane region" description="Helical" evidence="5">
    <location>
        <begin position="241"/>
        <end position="258"/>
    </location>
</feature>
<proteinExistence type="predicted"/>
<evidence type="ECO:0000256" key="1">
    <source>
        <dbReference type="ARBA" id="ARBA00004141"/>
    </source>
</evidence>
<reference evidence="7 8" key="1">
    <citation type="journal article" date="2018" name="ISME J.">
        <title>Endosymbiont genomes yield clues of tubeworm success.</title>
        <authorList>
            <person name="Li Y."/>
            <person name="Liles M.R."/>
            <person name="Halanych K.M."/>
        </authorList>
    </citation>
    <scope>NUCLEOTIDE SEQUENCE [LARGE SCALE GENOMIC DNA]</scope>
    <source>
        <strain evidence="7">A1462</strain>
    </source>
</reference>
<dbReference type="Pfam" id="PF04932">
    <property type="entry name" value="Wzy_C"/>
    <property type="match status" value="1"/>
</dbReference>
<keyword evidence="8" id="KW-1185">Reference proteome</keyword>
<sequence length="512" mass="58168">MQANTLPNELQMYSNERNLNPAERITMIYKPMQEKNSPMTKIRTSAAEIISIPLAIFFAFALNGRLSKLILLGYNLYDTKRVLEIALLLGICLILLFSHKQRQFWLTLFSQLTRQTKLLITGIIIFGAISSIVAPIPQDAFLSLSHVALLFFFTLFIAVQRQHFGDSYDKILVLIIVLAVIIYEGEFIKAMISYAVQERIFYFHPIFENSRFLCQFQTWTLPLITLPILLARESTPTRRKLIFLSTLLIAGTWWAIAIANGSKGSLLGQLIGWMGIAIIFRGRSKEWLLVQFYALLAGIFIFIAFFAPELRYDNFSAFSQSLVSRMALWEQAVQLIKDNPLLGAGPLHYAYFRNPYAAHPHNSMLQIASEWGIPVLLMVSLLAITNFTSWVKRITENPVHLSLTASLLAAAFHSLISGVLTMPMSQIMMCLVIGWMYGIRQPLQIAPDRSASSTAKWALLFVMLLSIAGVAQGIFPEVSFLSEMEEAWLNSHERIEGRAAWNPRFWFQGWLR</sequence>
<dbReference type="PANTHER" id="PTHR37422">
    <property type="entry name" value="TEICHURONIC ACID BIOSYNTHESIS PROTEIN TUAE"/>
    <property type="match status" value="1"/>
</dbReference>
<evidence type="ECO:0000256" key="5">
    <source>
        <dbReference type="SAM" id="Phobius"/>
    </source>
</evidence>
<organism evidence="7 8">
    <name type="scientific">endosymbiont of Escarpia spicata</name>
    <dbReference type="NCBI Taxonomy" id="2200908"/>
    <lineage>
        <taxon>Bacteria</taxon>
        <taxon>Pseudomonadati</taxon>
        <taxon>Pseudomonadota</taxon>
        <taxon>Gammaproteobacteria</taxon>
        <taxon>sulfur-oxidizing symbionts</taxon>
    </lineage>
</organism>
<dbReference type="InterPro" id="IPR051533">
    <property type="entry name" value="WaaL-like"/>
</dbReference>
<feature type="transmembrane region" description="Helical" evidence="5">
    <location>
        <begin position="287"/>
        <end position="307"/>
    </location>
</feature>
<evidence type="ECO:0000259" key="6">
    <source>
        <dbReference type="Pfam" id="PF04932"/>
    </source>
</evidence>
<comment type="caution">
    <text evidence="7">The sequence shown here is derived from an EMBL/GenBank/DDBJ whole genome shotgun (WGS) entry which is preliminary data.</text>
</comment>
<dbReference type="AlphaFoldDB" id="A0A370DS52"/>
<keyword evidence="4 5" id="KW-0472">Membrane</keyword>
<feature type="transmembrane region" description="Helical" evidence="5">
    <location>
        <begin position="42"/>
        <end position="62"/>
    </location>
</feature>
<evidence type="ECO:0000313" key="8">
    <source>
        <dbReference type="Proteomes" id="UP000254771"/>
    </source>
</evidence>
<gene>
    <name evidence="7" type="ORF">DIZ78_05125</name>
</gene>
<dbReference type="InterPro" id="IPR007016">
    <property type="entry name" value="O-antigen_ligase-rel_domated"/>
</dbReference>
<evidence type="ECO:0000256" key="2">
    <source>
        <dbReference type="ARBA" id="ARBA00022692"/>
    </source>
</evidence>
<feature type="transmembrane region" description="Helical" evidence="5">
    <location>
        <begin position="82"/>
        <end position="98"/>
    </location>
</feature>
<feature type="transmembrane region" description="Helical" evidence="5">
    <location>
        <begin position="412"/>
        <end position="437"/>
    </location>
</feature>
<comment type="subcellular location">
    <subcellularLocation>
        <location evidence="1">Membrane</location>
        <topology evidence="1">Multi-pass membrane protein</topology>
    </subcellularLocation>
</comment>
<feature type="transmembrane region" description="Helical" evidence="5">
    <location>
        <begin position="118"/>
        <end position="134"/>
    </location>
</feature>
<evidence type="ECO:0000256" key="4">
    <source>
        <dbReference type="ARBA" id="ARBA00023136"/>
    </source>
</evidence>